<evidence type="ECO:0000313" key="3">
    <source>
        <dbReference type="Proteomes" id="UP000253772"/>
    </source>
</evidence>
<dbReference type="PANTHER" id="PTHR42928">
    <property type="entry name" value="TRICARBOXYLATE-BINDING PROTEIN"/>
    <property type="match status" value="1"/>
</dbReference>
<dbReference type="Pfam" id="PF03401">
    <property type="entry name" value="TctC"/>
    <property type="match status" value="1"/>
</dbReference>
<dbReference type="SUPFAM" id="SSF53850">
    <property type="entry name" value="Periplasmic binding protein-like II"/>
    <property type="match status" value="1"/>
</dbReference>
<protein>
    <submittedName>
        <fullName evidence="2">Tripartite tricarboxylate transporter substrate binding protein</fullName>
    </submittedName>
</protein>
<dbReference type="AlphaFoldDB" id="A0A132HIF2"/>
<dbReference type="PIRSF" id="PIRSF017082">
    <property type="entry name" value="YflP"/>
    <property type="match status" value="1"/>
</dbReference>
<evidence type="ECO:0000256" key="1">
    <source>
        <dbReference type="ARBA" id="ARBA00006987"/>
    </source>
</evidence>
<dbReference type="Gene3D" id="3.40.190.150">
    <property type="entry name" value="Bordetella uptake gene, domain 1"/>
    <property type="match status" value="1"/>
</dbReference>
<name>A0A132HIF2_9BURK</name>
<proteinExistence type="inferred from homology"/>
<evidence type="ECO:0000313" key="2">
    <source>
        <dbReference type="EMBL" id="QBP09003.1"/>
    </source>
</evidence>
<accession>A0A132HIF2</accession>
<reference evidence="2 3" key="1">
    <citation type="submission" date="2019-03" db="EMBL/GenBank/DDBJ databases">
        <title>Comparative insights into the high quality Complete genome sequence of highly metal resistant Cupriavidus metallidurans strain BS1 isolated from a gold-copper mine.</title>
        <authorList>
            <person name="Mazhar H.S."/>
            <person name="Rensing C."/>
        </authorList>
    </citation>
    <scope>NUCLEOTIDE SEQUENCE [LARGE SCALE GENOMIC DNA]</scope>
    <source>
        <strain evidence="2 3">BS1</strain>
    </source>
</reference>
<dbReference type="OrthoDB" id="8678477at2"/>
<comment type="similarity">
    <text evidence="1">Belongs to the UPF0065 (bug) family.</text>
</comment>
<dbReference type="Gene3D" id="3.40.190.10">
    <property type="entry name" value="Periplasmic binding protein-like II"/>
    <property type="match status" value="1"/>
</dbReference>
<dbReference type="Proteomes" id="UP000253772">
    <property type="component" value="Chromosome c1"/>
</dbReference>
<dbReference type="CDD" id="cd13578">
    <property type="entry name" value="PBP2_Bug27"/>
    <property type="match status" value="1"/>
</dbReference>
<dbReference type="EMBL" id="CP037900">
    <property type="protein sequence ID" value="QBP09003.1"/>
    <property type="molecule type" value="Genomic_DNA"/>
</dbReference>
<dbReference type="RefSeq" id="WP_017514250.1">
    <property type="nucleotide sequence ID" value="NZ_CP037900.1"/>
</dbReference>
<sequence>MLKTLLSAAMGAAMAATLAFAAPASAASNWPTKPIRFVVPYPAGGPLDTVARAIGEKLRDSLGQPVVVENRPGAGGNLGADFVAKQPADGYTIVMGAVATHAINPTLFAKMPYDPVKDFTPITLVADVPNVLVMHPGKAAELHINNVRDLVEYARKHPGKLDYASGGNGSAGHLSGELFKSMAHVSMVHIPYNGAAPAQMSVLSGQTDLIFDNLASASANIKAGKLKAFAVTTASRAAAFPELPTIAEAGKGLGLENFDISTWFGVLAPAGTPRDIVDRLNRDIVAILKTDDMKAKLARIGAQPAPTTPDQFATLIQRELKKYSQIVKVSGAKVD</sequence>
<dbReference type="InterPro" id="IPR005064">
    <property type="entry name" value="BUG"/>
</dbReference>
<gene>
    <name evidence="2" type="ORF">DDF84_004140</name>
</gene>
<dbReference type="InterPro" id="IPR042100">
    <property type="entry name" value="Bug_dom1"/>
</dbReference>
<organism evidence="2 3">
    <name type="scientific">Cupriavidus metallidurans</name>
    <dbReference type="NCBI Taxonomy" id="119219"/>
    <lineage>
        <taxon>Bacteria</taxon>
        <taxon>Pseudomonadati</taxon>
        <taxon>Pseudomonadota</taxon>
        <taxon>Betaproteobacteria</taxon>
        <taxon>Burkholderiales</taxon>
        <taxon>Burkholderiaceae</taxon>
        <taxon>Cupriavidus</taxon>
    </lineage>
</organism>
<dbReference type="PANTHER" id="PTHR42928:SF5">
    <property type="entry name" value="BLR1237 PROTEIN"/>
    <property type="match status" value="1"/>
</dbReference>